<evidence type="ECO:0000256" key="2">
    <source>
        <dbReference type="ARBA" id="ARBA00022670"/>
    </source>
</evidence>
<proteinExistence type="inferred from homology"/>
<protein>
    <submittedName>
        <fullName evidence="6">S8 family serine peptidase</fullName>
    </submittedName>
</protein>
<dbReference type="PANTHER" id="PTHR43806">
    <property type="entry name" value="PEPTIDASE S8"/>
    <property type="match status" value="1"/>
</dbReference>
<evidence type="ECO:0000256" key="1">
    <source>
        <dbReference type="ARBA" id="ARBA00011073"/>
    </source>
</evidence>
<accession>A0A7M2X2J9</accession>
<dbReference type="InterPro" id="IPR050131">
    <property type="entry name" value="Peptidase_S8_subtilisin-like"/>
</dbReference>
<dbReference type="PANTHER" id="PTHR43806:SF11">
    <property type="entry name" value="CEREVISIN-RELATED"/>
    <property type="match status" value="1"/>
</dbReference>
<keyword evidence="2" id="KW-0645">Protease</keyword>
<dbReference type="Proteomes" id="UP000593765">
    <property type="component" value="Chromosome"/>
</dbReference>
<dbReference type="RefSeq" id="WP_206295300.1">
    <property type="nucleotide sequence ID" value="NZ_CP063458.1"/>
</dbReference>
<dbReference type="GO" id="GO:0004252">
    <property type="term" value="F:serine-type endopeptidase activity"/>
    <property type="evidence" value="ECO:0007669"/>
    <property type="project" value="InterPro"/>
</dbReference>
<dbReference type="AlphaFoldDB" id="A0A7M2X2J9"/>
<reference evidence="6 7" key="1">
    <citation type="submission" date="2020-10" db="EMBL/GenBank/DDBJ databases">
        <title>Wide distribution of Phycisphaera-like planctomycetes from WD2101 soil group in peatlands and genome analysis of the first cultivated representative.</title>
        <authorList>
            <person name="Dedysh S.N."/>
            <person name="Beletsky A.V."/>
            <person name="Ivanova A."/>
            <person name="Kulichevskaya I.S."/>
            <person name="Suzina N.E."/>
            <person name="Philippov D.A."/>
            <person name="Rakitin A.L."/>
            <person name="Mardanov A.V."/>
            <person name="Ravin N.V."/>
        </authorList>
    </citation>
    <scope>NUCLEOTIDE SEQUENCE [LARGE SCALE GENOMIC DNA]</scope>
    <source>
        <strain evidence="6 7">M1803</strain>
    </source>
</reference>
<dbReference type="InterPro" id="IPR000209">
    <property type="entry name" value="Peptidase_S8/S53_dom"/>
</dbReference>
<evidence type="ECO:0000259" key="5">
    <source>
        <dbReference type="Pfam" id="PF00082"/>
    </source>
</evidence>
<keyword evidence="4" id="KW-0720">Serine protease</keyword>
<keyword evidence="3" id="KW-0378">Hydrolase</keyword>
<dbReference type="KEGG" id="hbs:IPV69_11730"/>
<sequence length="759" mass="82879">MSEQRRALRRFPRQWFSTEEFVPQGGSEPREDGFSRPAHAANLLAGVRRALLSKPKDPLVPDEHIFFAARTWKGRPSLRRNLDRIQAKVHRVLPDGGIVASWGSRADYDDSKRYIGQYSSKQAVTADLDYIDSIKGLDYKDKLGKSLLEILERGDTSRTGLLELVFYPHYNAKEISVIIESIREELGPRGLVFQKLVAGVGRFTSTWQGPLALSEDIAKRVEAVALVEQAGELRPAARHRAASGGSGGKLSVVVAPHVPEIAVFDTGVHASHPLLAGVVLTGDPQVDLSDFDPEGGHGTFVAGVIAYGEDPERQVRADGRLHARAVVHSRRVELAGIPGGLNLDSYGAVAEAVSALRPRTKVFTASVSTAVPIDSDNVSPQALNIDLISRKYGVLFVLPTGNLPNVVGDQLSPDQPNFLDPATWHSDPNAQMGRPGEAFNAITVSSYAERQVGQEYSHPGHATVYSRRGPGPKQFPKPDLSEAGGNCVLSINPDDPTDVAIDVDDDDDAAIKSLKAPTGTAKDFGTSFAVPKVAFALARLVKLFESSAETRYAPLLAKAYLTHVCQCPETAGPFPADWTDQDKRDSRHLLYGHGVPDQAALDGVLPTEICFFATSEMRRRQRHVYTLKLPVNIVNALPEVRLRVTLTYFTKVDPTALDAELYSLVDLAPVVRWGGKTLAKTQRGGPLTDFYPLKSFEVKFSRPREGEPSARGQPTVEITMRDRVSDEDDFAQPYAIIISMISPTGELLINDLIQEVESE</sequence>
<evidence type="ECO:0000256" key="4">
    <source>
        <dbReference type="ARBA" id="ARBA00022825"/>
    </source>
</evidence>
<comment type="similarity">
    <text evidence="1">Belongs to the peptidase S8 family.</text>
</comment>
<dbReference type="InterPro" id="IPR036852">
    <property type="entry name" value="Peptidase_S8/S53_dom_sf"/>
</dbReference>
<keyword evidence="7" id="KW-1185">Reference proteome</keyword>
<dbReference type="Gene3D" id="3.40.50.200">
    <property type="entry name" value="Peptidase S8/S53 domain"/>
    <property type="match status" value="1"/>
</dbReference>
<dbReference type="GO" id="GO:0006508">
    <property type="term" value="P:proteolysis"/>
    <property type="evidence" value="ECO:0007669"/>
    <property type="project" value="UniProtKB-KW"/>
</dbReference>
<name>A0A7M2X2J9_9BACT</name>
<dbReference type="Pfam" id="PF00082">
    <property type="entry name" value="Peptidase_S8"/>
    <property type="match status" value="1"/>
</dbReference>
<dbReference type="InterPro" id="IPR015500">
    <property type="entry name" value="Peptidase_S8_subtilisin-rel"/>
</dbReference>
<evidence type="ECO:0000313" key="7">
    <source>
        <dbReference type="Proteomes" id="UP000593765"/>
    </source>
</evidence>
<dbReference type="PRINTS" id="PR00723">
    <property type="entry name" value="SUBTILISIN"/>
</dbReference>
<gene>
    <name evidence="6" type="ORF">IPV69_11730</name>
</gene>
<evidence type="ECO:0000313" key="6">
    <source>
        <dbReference type="EMBL" id="QOV91978.1"/>
    </source>
</evidence>
<dbReference type="EMBL" id="CP063458">
    <property type="protein sequence ID" value="QOV91978.1"/>
    <property type="molecule type" value="Genomic_DNA"/>
</dbReference>
<dbReference type="SUPFAM" id="SSF52743">
    <property type="entry name" value="Subtilisin-like"/>
    <property type="match status" value="1"/>
</dbReference>
<evidence type="ECO:0000256" key="3">
    <source>
        <dbReference type="ARBA" id="ARBA00022801"/>
    </source>
</evidence>
<feature type="domain" description="Peptidase S8/S53" evidence="5">
    <location>
        <begin position="261"/>
        <end position="563"/>
    </location>
</feature>
<organism evidence="6 7">
    <name type="scientific">Humisphaera borealis</name>
    <dbReference type="NCBI Taxonomy" id="2807512"/>
    <lineage>
        <taxon>Bacteria</taxon>
        <taxon>Pseudomonadati</taxon>
        <taxon>Planctomycetota</taxon>
        <taxon>Phycisphaerae</taxon>
        <taxon>Tepidisphaerales</taxon>
        <taxon>Tepidisphaeraceae</taxon>
        <taxon>Humisphaera</taxon>
    </lineage>
</organism>